<organism evidence="8 9">
    <name type="scientific">Fasciolopsis buskii</name>
    <dbReference type="NCBI Taxonomy" id="27845"/>
    <lineage>
        <taxon>Eukaryota</taxon>
        <taxon>Metazoa</taxon>
        <taxon>Spiralia</taxon>
        <taxon>Lophotrochozoa</taxon>
        <taxon>Platyhelminthes</taxon>
        <taxon>Trematoda</taxon>
        <taxon>Digenea</taxon>
        <taxon>Plagiorchiida</taxon>
        <taxon>Echinostomata</taxon>
        <taxon>Echinostomatoidea</taxon>
        <taxon>Fasciolidae</taxon>
        <taxon>Fasciolopsis</taxon>
    </lineage>
</organism>
<comment type="similarity">
    <text evidence="2">Belongs to the universal ribosomal protein uL18 family.</text>
</comment>
<keyword evidence="4" id="KW-0496">Mitochondrion</keyword>
<dbReference type="GO" id="GO:0003735">
    <property type="term" value="F:structural constituent of ribosome"/>
    <property type="evidence" value="ECO:0007669"/>
    <property type="project" value="InterPro"/>
</dbReference>
<dbReference type="PANTHER" id="PTHR12899">
    <property type="entry name" value="39S RIBOSOMAL PROTEIN L18, MITOCHONDRIAL"/>
    <property type="match status" value="1"/>
</dbReference>
<dbReference type="GO" id="GO:1990904">
    <property type="term" value="C:ribonucleoprotein complex"/>
    <property type="evidence" value="ECO:0007669"/>
    <property type="project" value="UniProtKB-KW"/>
</dbReference>
<dbReference type="InterPro" id="IPR057268">
    <property type="entry name" value="Ribosomal_L18"/>
</dbReference>
<protein>
    <recommendedName>
        <fullName evidence="6">Large ribosomal subunit protein uL18m</fullName>
    </recommendedName>
    <alternativeName>
        <fullName evidence="7">39S ribosomal protein L18, mitochondrial</fullName>
    </alternativeName>
</protein>
<evidence type="ECO:0000313" key="9">
    <source>
        <dbReference type="Proteomes" id="UP000728185"/>
    </source>
</evidence>
<dbReference type="PANTHER" id="PTHR12899:SF3">
    <property type="entry name" value="LARGE RIBOSOMAL SUBUNIT PROTEIN UL18M"/>
    <property type="match status" value="1"/>
</dbReference>
<dbReference type="SUPFAM" id="SSF53137">
    <property type="entry name" value="Translational machinery components"/>
    <property type="match status" value="1"/>
</dbReference>
<evidence type="ECO:0000313" key="8">
    <source>
        <dbReference type="EMBL" id="KAA0192263.1"/>
    </source>
</evidence>
<dbReference type="GO" id="GO:0005743">
    <property type="term" value="C:mitochondrial inner membrane"/>
    <property type="evidence" value="ECO:0007669"/>
    <property type="project" value="UniProtKB-ARBA"/>
</dbReference>
<keyword evidence="9" id="KW-1185">Reference proteome</keyword>
<evidence type="ECO:0000256" key="4">
    <source>
        <dbReference type="ARBA" id="ARBA00023128"/>
    </source>
</evidence>
<evidence type="ECO:0000256" key="1">
    <source>
        <dbReference type="ARBA" id="ARBA00004173"/>
    </source>
</evidence>
<dbReference type="OrthoDB" id="201635at2759"/>
<proteinExistence type="inferred from homology"/>
<sequence>MALLESLLNYFSYEILWKKSTYFNFSINICPLINLKYSVFLGSRLQKPKPSVALLCTARSLQSFRSLELLGFSPKRSGWEFQSPRVDYWHKVCLKKSSYHTSGLVVHSSGVNVVFASTREPAIQRELYSCVDVSAAENIGRILAHRCHQCGLINLFFDSVESPLNNETVAAFYEALLEGGVNLEEPVENIPPEPLGVDYDSLTEEQRQAMYPSLIETLRTTPDWSAIPYEYSMRPVSRMRKLSPSFQVVFPLIFHLPKLKRCISRIK</sequence>
<dbReference type="GO" id="GO:0008097">
    <property type="term" value="F:5S rRNA binding"/>
    <property type="evidence" value="ECO:0007669"/>
    <property type="project" value="TreeGrafter"/>
</dbReference>
<accession>A0A8E0RWA2</accession>
<dbReference type="InterPro" id="IPR005484">
    <property type="entry name" value="Ribosomal_uL18_bac/plant/anim"/>
</dbReference>
<dbReference type="InterPro" id="IPR036967">
    <property type="entry name" value="Ribosomal_uS11_sf"/>
</dbReference>
<dbReference type="FunFam" id="3.30.420.80:FF:000005">
    <property type="entry name" value="39S ribosomal protein L18, mitochondrial"/>
    <property type="match status" value="1"/>
</dbReference>
<dbReference type="GO" id="GO:0006412">
    <property type="term" value="P:translation"/>
    <property type="evidence" value="ECO:0007669"/>
    <property type="project" value="InterPro"/>
</dbReference>
<evidence type="ECO:0000256" key="2">
    <source>
        <dbReference type="ARBA" id="ARBA00007116"/>
    </source>
</evidence>
<evidence type="ECO:0000256" key="6">
    <source>
        <dbReference type="ARBA" id="ARBA00069051"/>
    </source>
</evidence>
<evidence type="ECO:0000256" key="3">
    <source>
        <dbReference type="ARBA" id="ARBA00022980"/>
    </source>
</evidence>
<keyword evidence="3 8" id="KW-0689">Ribosomal protein</keyword>
<comment type="caution">
    <text evidence="8">The sequence shown here is derived from an EMBL/GenBank/DDBJ whole genome shotgun (WGS) entry which is preliminary data.</text>
</comment>
<dbReference type="EMBL" id="LUCM01005797">
    <property type="protein sequence ID" value="KAA0192263.1"/>
    <property type="molecule type" value="Genomic_DNA"/>
</dbReference>
<name>A0A8E0RWA2_9TREM</name>
<dbReference type="GO" id="GO:0005840">
    <property type="term" value="C:ribosome"/>
    <property type="evidence" value="ECO:0007669"/>
    <property type="project" value="UniProtKB-KW"/>
</dbReference>
<reference evidence="8" key="1">
    <citation type="submission" date="2019-05" db="EMBL/GenBank/DDBJ databases">
        <title>Annotation for the trematode Fasciolopsis buski.</title>
        <authorList>
            <person name="Choi Y.-J."/>
        </authorList>
    </citation>
    <scope>NUCLEOTIDE SEQUENCE</scope>
    <source>
        <strain evidence="8">HT</strain>
        <tissue evidence="8">Whole worm</tissue>
    </source>
</reference>
<dbReference type="AlphaFoldDB" id="A0A8E0RWA2"/>
<dbReference type="Proteomes" id="UP000728185">
    <property type="component" value="Unassembled WGS sequence"/>
</dbReference>
<comment type="subcellular location">
    <subcellularLocation>
        <location evidence="1">Mitochondrion</location>
    </subcellularLocation>
</comment>
<evidence type="ECO:0000256" key="5">
    <source>
        <dbReference type="ARBA" id="ARBA00023274"/>
    </source>
</evidence>
<keyword evidence="5" id="KW-0687">Ribonucleoprotein</keyword>
<dbReference type="Gene3D" id="3.30.420.80">
    <property type="entry name" value="Ribosomal protein S11"/>
    <property type="match status" value="1"/>
</dbReference>
<gene>
    <name evidence="8" type="ORF">FBUS_11756</name>
</gene>
<dbReference type="CDD" id="cd00432">
    <property type="entry name" value="Ribosomal_L18_L5e"/>
    <property type="match status" value="1"/>
</dbReference>
<evidence type="ECO:0000256" key="7">
    <source>
        <dbReference type="ARBA" id="ARBA00082661"/>
    </source>
</evidence>